<evidence type="ECO:0000256" key="2">
    <source>
        <dbReference type="ARBA" id="ARBA00007802"/>
    </source>
</evidence>
<feature type="transmembrane region" description="Helical" evidence="7">
    <location>
        <begin position="79"/>
        <end position="101"/>
    </location>
</feature>
<evidence type="ECO:0000256" key="5">
    <source>
        <dbReference type="ARBA" id="ARBA00023136"/>
    </source>
</evidence>
<feature type="region of interest" description="Disordered" evidence="6">
    <location>
        <begin position="331"/>
        <end position="389"/>
    </location>
</feature>
<feature type="transmembrane region" description="Helical" evidence="7">
    <location>
        <begin position="149"/>
        <end position="170"/>
    </location>
</feature>
<dbReference type="Proteomes" id="UP000293623">
    <property type="component" value="Unassembled WGS sequence"/>
</dbReference>
<dbReference type="AlphaFoldDB" id="A0A4V1QWA3"/>
<evidence type="ECO:0000256" key="1">
    <source>
        <dbReference type="ARBA" id="ARBA00004141"/>
    </source>
</evidence>
<sequence>MSAACQTDAAEVGNGVAAALRAVDCTAGEFTAQAFGRLFAPGGALTPVLTIALTLFVAFFAISLLLGRSSIGVRSVTPRMITLGLVVTFATSWVAYQSVVWNLALGAPDWLATVLGGTDGSATQIFAQKIDVVFLAVQEATKGQEDIGAFSPAGILWLGAMLFLLGTVGVLVTARIGLAVLVALGPIFVVMALFSGTRGLFTGWLKGVVLLALTPLFAVLGGGVMLELAVPILAALSATPGMVDPQAAVAFFMIGAVHVALMVMALKVAGTMVAGWRVFGLARNDEERRSERDRVPAPPAAQTAAAATQNLTSPSGAAQRRIAVSAVTSATAANDVDPGAQGSTRRETRIVSAAQDGSQVQPLSSSTSRTSGIGSRFRAPQKRISETLK</sequence>
<keyword evidence="5 7" id="KW-0472">Membrane</keyword>
<evidence type="ECO:0000256" key="7">
    <source>
        <dbReference type="SAM" id="Phobius"/>
    </source>
</evidence>
<proteinExistence type="inferred from homology"/>
<feature type="transmembrane region" description="Helical" evidence="7">
    <location>
        <begin position="208"/>
        <end position="236"/>
    </location>
</feature>
<comment type="similarity">
    <text evidence="2">Belongs to the TrbL/VirB6 family.</text>
</comment>
<keyword evidence="3 7" id="KW-0812">Transmembrane</keyword>
<evidence type="ECO:0000313" key="9">
    <source>
        <dbReference type="Proteomes" id="UP000293623"/>
    </source>
</evidence>
<feature type="compositionally biased region" description="Low complexity" evidence="6">
    <location>
        <begin position="364"/>
        <end position="376"/>
    </location>
</feature>
<comment type="subcellular location">
    <subcellularLocation>
        <location evidence="1">Membrane</location>
        <topology evidence="1">Multi-pass membrane protein</topology>
    </subcellularLocation>
</comment>
<evidence type="ECO:0000256" key="4">
    <source>
        <dbReference type="ARBA" id="ARBA00022989"/>
    </source>
</evidence>
<evidence type="ECO:0000256" key="3">
    <source>
        <dbReference type="ARBA" id="ARBA00022692"/>
    </source>
</evidence>
<dbReference type="OrthoDB" id="7400974at2"/>
<comment type="caution">
    <text evidence="8">The sequence shown here is derived from an EMBL/GenBank/DDBJ whole genome shotgun (WGS) entry which is preliminary data.</text>
</comment>
<feature type="transmembrane region" description="Helical" evidence="7">
    <location>
        <begin position="248"/>
        <end position="269"/>
    </location>
</feature>
<protein>
    <submittedName>
        <fullName evidence="8">Type IV secretion system protein</fullName>
    </submittedName>
</protein>
<gene>
    <name evidence="8" type="ORF">ETX26_01465</name>
</gene>
<evidence type="ECO:0000256" key="6">
    <source>
        <dbReference type="SAM" id="MobiDB-lite"/>
    </source>
</evidence>
<dbReference type="Pfam" id="PF04610">
    <property type="entry name" value="TrbL"/>
    <property type="match status" value="1"/>
</dbReference>
<feature type="transmembrane region" description="Helical" evidence="7">
    <location>
        <begin position="176"/>
        <end position="196"/>
    </location>
</feature>
<name>A0A4V1QWA3_9SPHN</name>
<dbReference type="EMBL" id="SDPV01000001">
    <property type="protein sequence ID" value="RXZ65456.1"/>
    <property type="molecule type" value="Genomic_DNA"/>
</dbReference>
<evidence type="ECO:0000313" key="8">
    <source>
        <dbReference type="EMBL" id="RXZ65456.1"/>
    </source>
</evidence>
<dbReference type="GO" id="GO:0030255">
    <property type="term" value="P:protein secretion by the type IV secretion system"/>
    <property type="evidence" value="ECO:0007669"/>
    <property type="project" value="InterPro"/>
</dbReference>
<dbReference type="InterPro" id="IPR007688">
    <property type="entry name" value="Conjugal_tfr_TrbL/VirB6"/>
</dbReference>
<dbReference type="RefSeq" id="WP_129522943.1">
    <property type="nucleotide sequence ID" value="NZ_SDPV01000001.1"/>
</dbReference>
<accession>A0A4V1QWA3</accession>
<keyword evidence="9" id="KW-1185">Reference proteome</keyword>
<keyword evidence="4 7" id="KW-1133">Transmembrane helix</keyword>
<dbReference type="GO" id="GO:0016020">
    <property type="term" value="C:membrane"/>
    <property type="evidence" value="ECO:0007669"/>
    <property type="project" value="UniProtKB-SubCell"/>
</dbReference>
<reference evidence="8 9" key="1">
    <citation type="submission" date="2019-01" db="EMBL/GenBank/DDBJ databases">
        <title>Altererythrobacter rhizovicinus sp. nov., isolated from the rhizosphere soil of Haloxylon ammodendron.</title>
        <authorList>
            <person name="Li H.-P."/>
            <person name="Gou J.-Y."/>
            <person name="Yao D."/>
            <person name="Han Q.-Q."/>
            <person name="Shao K.-Z."/>
            <person name="Zhao Q."/>
            <person name="Zhang J.-L."/>
        </authorList>
    </citation>
    <scope>NUCLEOTIDE SEQUENCE [LARGE SCALE GENOMIC DNA]</scope>
    <source>
        <strain evidence="8 9">AY-3R</strain>
    </source>
</reference>
<feature type="transmembrane region" description="Helical" evidence="7">
    <location>
        <begin position="44"/>
        <end position="67"/>
    </location>
</feature>
<organism evidence="8 9">
    <name type="scientific">Pelagerythrobacter rhizovicinus</name>
    <dbReference type="NCBI Taxonomy" id="2268576"/>
    <lineage>
        <taxon>Bacteria</taxon>
        <taxon>Pseudomonadati</taxon>
        <taxon>Pseudomonadota</taxon>
        <taxon>Alphaproteobacteria</taxon>
        <taxon>Sphingomonadales</taxon>
        <taxon>Erythrobacteraceae</taxon>
        <taxon>Pelagerythrobacter</taxon>
    </lineage>
</organism>